<evidence type="ECO:0000256" key="5">
    <source>
        <dbReference type="ARBA" id="ARBA00052698"/>
    </source>
</evidence>
<protein>
    <recommendedName>
        <fullName evidence="8">Succinate-semialdehyde dehydrogenase</fullName>
        <ecNumber evidence="8">1.2.1.16</ecNumber>
    </recommendedName>
</protein>
<proteinExistence type="inferred from homology"/>
<evidence type="ECO:0000256" key="3">
    <source>
        <dbReference type="ARBA" id="ARBA00023002"/>
    </source>
</evidence>
<feature type="active site" evidence="6">
    <location>
        <position position="239"/>
    </location>
</feature>
<dbReference type="SUPFAM" id="SSF53720">
    <property type="entry name" value="ALDH-like"/>
    <property type="match status" value="1"/>
</dbReference>
<dbReference type="PROSITE" id="PS00687">
    <property type="entry name" value="ALDEHYDE_DEHYDR_GLU"/>
    <property type="match status" value="1"/>
</dbReference>
<dbReference type="CDD" id="cd07103">
    <property type="entry name" value="ALDH_F5_SSADH_GabD"/>
    <property type="match status" value="1"/>
</dbReference>
<dbReference type="GO" id="GO:0009450">
    <property type="term" value="P:gamma-aminobutyric acid catabolic process"/>
    <property type="evidence" value="ECO:0007669"/>
    <property type="project" value="InterPro"/>
</dbReference>
<feature type="domain" description="N-acetyltransferase" evidence="9">
    <location>
        <begin position="432"/>
        <end position="571"/>
    </location>
</feature>
<accession>A0A9P6LZD6</accession>
<dbReference type="AlphaFoldDB" id="A0A9P6LZD6"/>
<evidence type="ECO:0000259" key="9">
    <source>
        <dbReference type="PROSITE" id="PS51186"/>
    </source>
</evidence>
<keyword evidence="3 7" id="KW-0560">Oxidoreductase</keyword>
<dbReference type="EMBL" id="JAAAHW010006880">
    <property type="protein sequence ID" value="KAF9953791.1"/>
    <property type="molecule type" value="Genomic_DNA"/>
</dbReference>
<dbReference type="Proteomes" id="UP000749646">
    <property type="component" value="Unassembled WGS sequence"/>
</dbReference>
<sequence length="578" mass="63514">MRVLDAECEWEARDPANGVEIAKFPDMGVDETERAIQAAKRAQREWSQATGRERGTLLRKWFNLMIENEQDLAKIITWENGKTLTEATGEVKYSASFFEWFSEEAKRLYGEVIPSPNKSQRMIAIRQPIGVVGVITPWNFPCAMLTRKLGAALAVGCTVVVKPASETPLSALALCELGRRAGLPDGVVNIVTTHDHTKEVGKHLCESVDVAGISFTGSTGVGKLLLKQSADTVKKVSLELGGNAPFIVFDDADIDKAVDGAIAAKFRASGQTCISVNRFYVHSSIREEFSEKLRERVKRFRVGSGFDLATTHGPLVNQKAVEKVRSHVEDAVAHGAKILAGGHDKASASSTDGYFYPPTVLGGMKNNMRIASEETFGPIASIFEFNTEEEVLAAANNTRFGLSGYFFSRDISRCWRIAEKLEVGMVGVNTGVISSEVAPFGGIKESGIGREGARQGLDEFTQYKIDKDCVHWLAVEEDDQEVGTARLYKYSATVGKVGRVAVLSKTRGSGLGRLLMEAIEQYVIQDTDLETIALSSQVPRKGFYEKFGYVTKGDVYLDEEQPHILMEKKMTRAEQFPQ</sequence>
<comment type="pathway">
    <text evidence="1 8">Amino-acid degradation; 4-aminobutanoate degradation.</text>
</comment>
<dbReference type="InterPro" id="IPR010102">
    <property type="entry name" value="Succ_semiAld_DH"/>
</dbReference>
<evidence type="ECO:0000256" key="1">
    <source>
        <dbReference type="ARBA" id="ARBA00005176"/>
    </source>
</evidence>
<dbReference type="SUPFAM" id="SSF55729">
    <property type="entry name" value="Acyl-CoA N-acyltransferases (Nat)"/>
    <property type="match status" value="1"/>
</dbReference>
<dbReference type="GO" id="GO:0004777">
    <property type="term" value="F:succinate-semialdehyde dehydrogenase (NAD+) activity"/>
    <property type="evidence" value="ECO:0007669"/>
    <property type="project" value="UniProtKB-UniRule"/>
</dbReference>
<dbReference type="InterPro" id="IPR016161">
    <property type="entry name" value="Ald_DH/histidinol_DH"/>
</dbReference>
<dbReference type="InterPro" id="IPR016163">
    <property type="entry name" value="Ald_DH_C"/>
</dbReference>
<dbReference type="OrthoDB" id="310895at2759"/>
<comment type="similarity">
    <text evidence="2 7">Belongs to the aldehyde dehydrogenase family.</text>
</comment>
<dbReference type="PANTHER" id="PTHR43353:SF5">
    <property type="entry name" value="SUCCINATE-SEMIALDEHYDE DEHYDROGENASE, MITOCHONDRIAL"/>
    <property type="match status" value="1"/>
</dbReference>
<gene>
    <name evidence="10" type="primary">UGA2</name>
    <name evidence="10" type="ORF">BGZ65_004462</name>
</gene>
<name>A0A9P6LZD6_9FUNG</name>
<evidence type="ECO:0000313" key="11">
    <source>
        <dbReference type="Proteomes" id="UP000749646"/>
    </source>
</evidence>
<dbReference type="NCBIfam" id="TIGR01780">
    <property type="entry name" value="SSADH"/>
    <property type="match status" value="1"/>
</dbReference>
<comment type="caution">
    <text evidence="10">The sequence shown here is derived from an EMBL/GenBank/DDBJ whole genome shotgun (WGS) entry which is preliminary data.</text>
</comment>
<evidence type="ECO:0000256" key="8">
    <source>
        <dbReference type="RuleBase" id="RU365091"/>
    </source>
</evidence>
<keyword evidence="11" id="KW-1185">Reference proteome</keyword>
<evidence type="ECO:0000256" key="2">
    <source>
        <dbReference type="ARBA" id="ARBA00009986"/>
    </source>
</evidence>
<dbReference type="Pfam" id="PF13673">
    <property type="entry name" value="Acetyltransf_10"/>
    <property type="match status" value="1"/>
</dbReference>
<dbReference type="CDD" id="cd04301">
    <property type="entry name" value="NAT_SF"/>
    <property type="match status" value="1"/>
</dbReference>
<dbReference type="PROSITE" id="PS51186">
    <property type="entry name" value="GNAT"/>
    <property type="match status" value="1"/>
</dbReference>
<dbReference type="InterPro" id="IPR000182">
    <property type="entry name" value="GNAT_dom"/>
</dbReference>
<dbReference type="InterPro" id="IPR050740">
    <property type="entry name" value="Aldehyde_DH_Superfamily"/>
</dbReference>
<evidence type="ECO:0000256" key="4">
    <source>
        <dbReference type="ARBA" id="ARBA00050387"/>
    </source>
</evidence>
<dbReference type="Gene3D" id="3.40.630.30">
    <property type="match status" value="1"/>
</dbReference>
<comment type="catalytic activity">
    <reaction evidence="5 8">
        <text>succinate semialdehyde + NAD(+) + H2O = succinate + NADH + 2 H(+)</text>
        <dbReference type="Rhea" id="RHEA:13217"/>
        <dbReference type="ChEBI" id="CHEBI:15377"/>
        <dbReference type="ChEBI" id="CHEBI:15378"/>
        <dbReference type="ChEBI" id="CHEBI:30031"/>
        <dbReference type="ChEBI" id="CHEBI:57540"/>
        <dbReference type="ChEBI" id="CHEBI:57706"/>
        <dbReference type="ChEBI" id="CHEBI:57945"/>
        <dbReference type="EC" id="1.2.1.16"/>
    </reaction>
</comment>
<dbReference type="GO" id="GO:0016747">
    <property type="term" value="F:acyltransferase activity, transferring groups other than amino-acyl groups"/>
    <property type="evidence" value="ECO:0007669"/>
    <property type="project" value="InterPro"/>
</dbReference>
<dbReference type="Gene3D" id="3.40.605.10">
    <property type="entry name" value="Aldehyde Dehydrogenase, Chain A, domain 1"/>
    <property type="match status" value="1"/>
</dbReference>
<dbReference type="PANTHER" id="PTHR43353">
    <property type="entry name" value="SUCCINATE-SEMIALDEHYDE DEHYDROGENASE, MITOCHONDRIAL"/>
    <property type="match status" value="1"/>
</dbReference>
<comment type="catalytic activity">
    <reaction evidence="4 8">
        <text>succinate semialdehyde + NADP(+) + H2O = succinate + NADPH + 2 H(+)</text>
        <dbReference type="Rhea" id="RHEA:13213"/>
        <dbReference type="ChEBI" id="CHEBI:15377"/>
        <dbReference type="ChEBI" id="CHEBI:15378"/>
        <dbReference type="ChEBI" id="CHEBI:30031"/>
        <dbReference type="ChEBI" id="CHEBI:57706"/>
        <dbReference type="ChEBI" id="CHEBI:57783"/>
        <dbReference type="ChEBI" id="CHEBI:58349"/>
        <dbReference type="EC" id="1.2.1.16"/>
    </reaction>
</comment>
<dbReference type="InterPro" id="IPR016162">
    <property type="entry name" value="Ald_DH_N"/>
</dbReference>
<dbReference type="FunFam" id="3.40.605.10:FF:000005">
    <property type="entry name" value="Succinate-semialdehyde dehydrogenase I"/>
    <property type="match status" value="1"/>
</dbReference>
<organism evidence="10 11">
    <name type="scientific">Modicella reniformis</name>
    <dbReference type="NCBI Taxonomy" id="1440133"/>
    <lineage>
        <taxon>Eukaryota</taxon>
        <taxon>Fungi</taxon>
        <taxon>Fungi incertae sedis</taxon>
        <taxon>Mucoromycota</taxon>
        <taxon>Mortierellomycotina</taxon>
        <taxon>Mortierellomycetes</taxon>
        <taxon>Mortierellales</taxon>
        <taxon>Mortierellaceae</taxon>
        <taxon>Modicella</taxon>
    </lineage>
</organism>
<dbReference type="Gene3D" id="3.40.309.10">
    <property type="entry name" value="Aldehyde Dehydrogenase, Chain A, domain 2"/>
    <property type="match status" value="1"/>
</dbReference>
<dbReference type="Pfam" id="PF00171">
    <property type="entry name" value="Aldedh"/>
    <property type="match status" value="1"/>
</dbReference>
<evidence type="ECO:0000256" key="6">
    <source>
        <dbReference type="PROSITE-ProRule" id="PRU10007"/>
    </source>
</evidence>
<dbReference type="InterPro" id="IPR016181">
    <property type="entry name" value="Acyl_CoA_acyltransferase"/>
</dbReference>
<dbReference type="InterPro" id="IPR015590">
    <property type="entry name" value="Aldehyde_DH_dom"/>
</dbReference>
<reference evidence="10" key="1">
    <citation type="journal article" date="2020" name="Fungal Divers.">
        <title>Resolving the Mortierellaceae phylogeny through synthesis of multi-gene phylogenetics and phylogenomics.</title>
        <authorList>
            <person name="Vandepol N."/>
            <person name="Liber J."/>
            <person name="Desiro A."/>
            <person name="Na H."/>
            <person name="Kennedy M."/>
            <person name="Barry K."/>
            <person name="Grigoriev I.V."/>
            <person name="Miller A.N."/>
            <person name="O'Donnell K."/>
            <person name="Stajich J.E."/>
            <person name="Bonito G."/>
        </authorList>
    </citation>
    <scope>NUCLEOTIDE SEQUENCE</scope>
    <source>
        <strain evidence="10">MES-2147</strain>
    </source>
</reference>
<dbReference type="InterPro" id="IPR029510">
    <property type="entry name" value="Ald_DH_CS_GLU"/>
</dbReference>
<evidence type="ECO:0000313" key="10">
    <source>
        <dbReference type="EMBL" id="KAF9953791.1"/>
    </source>
</evidence>
<evidence type="ECO:0000256" key="7">
    <source>
        <dbReference type="RuleBase" id="RU003345"/>
    </source>
</evidence>
<dbReference type="FunFam" id="3.40.309.10:FF:000004">
    <property type="entry name" value="Succinate-semialdehyde dehydrogenase I"/>
    <property type="match status" value="1"/>
</dbReference>
<dbReference type="EC" id="1.2.1.16" evidence="8"/>